<keyword evidence="2" id="KW-1185">Reference proteome</keyword>
<dbReference type="Proteomes" id="UP000050969">
    <property type="component" value="Unassembled WGS sequence"/>
</dbReference>
<evidence type="ECO:0000313" key="1">
    <source>
        <dbReference type="EMBL" id="KRO17132.1"/>
    </source>
</evidence>
<reference evidence="1 2" key="1">
    <citation type="journal article" date="2015" name="Genome Announc.">
        <title>Expanding the biotechnology potential of lactobacilli through comparative genomics of 213 strains and associated genera.</title>
        <authorList>
            <person name="Sun Z."/>
            <person name="Harris H.M."/>
            <person name="McCann A."/>
            <person name="Guo C."/>
            <person name="Argimon S."/>
            <person name="Zhang W."/>
            <person name="Yang X."/>
            <person name="Jeffery I.B."/>
            <person name="Cooney J.C."/>
            <person name="Kagawa T.F."/>
            <person name="Liu W."/>
            <person name="Song Y."/>
            <person name="Salvetti E."/>
            <person name="Wrobel A."/>
            <person name="Rasinkangas P."/>
            <person name="Parkhill J."/>
            <person name="Rea M.C."/>
            <person name="O'Sullivan O."/>
            <person name="Ritari J."/>
            <person name="Douillard F.P."/>
            <person name="Paul Ross R."/>
            <person name="Yang R."/>
            <person name="Briner A.E."/>
            <person name="Felis G.E."/>
            <person name="de Vos W.M."/>
            <person name="Barrangou R."/>
            <person name="Klaenhammer T.R."/>
            <person name="Caufield P.W."/>
            <person name="Cui Y."/>
            <person name="Zhang H."/>
            <person name="O'Toole P.W."/>
        </authorList>
    </citation>
    <scope>NUCLEOTIDE SEQUENCE [LARGE SCALE GENOMIC DNA]</scope>
    <source>
        <strain evidence="1 2">DSM 24301</strain>
    </source>
</reference>
<dbReference type="PATRIC" id="fig|1293598.4.peg.490"/>
<organism evidence="1 2">
    <name type="scientific">Lacticaseibacillus saniviri JCM 17471 = DSM 24301</name>
    <dbReference type="NCBI Taxonomy" id="1293598"/>
    <lineage>
        <taxon>Bacteria</taxon>
        <taxon>Bacillati</taxon>
        <taxon>Bacillota</taxon>
        <taxon>Bacilli</taxon>
        <taxon>Lactobacillales</taxon>
        <taxon>Lactobacillaceae</taxon>
        <taxon>Lacticaseibacillus</taxon>
    </lineage>
</organism>
<gene>
    <name evidence="1" type="ORF">IV56_GL000457</name>
</gene>
<protein>
    <submittedName>
        <fullName evidence="1">Uncharacterized protein</fullName>
    </submittedName>
</protein>
<dbReference type="AlphaFoldDB" id="A0A0R2MW60"/>
<sequence length="101" mass="11412">MFYAGLDGQEINSYEAAQEEALRLLEAELQTSSQPEIQALAETVSDFQKHEVLDLNDLDNKTSEALSVSWFDDHHFVIAVMNAKESYQLHLEVLPTLDAED</sequence>
<evidence type="ECO:0000313" key="2">
    <source>
        <dbReference type="Proteomes" id="UP000050969"/>
    </source>
</evidence>
<name>A0A0R2MW60_9LACO</name>
<dbReference type="EMBL" id="JQCE01000021">
    <property type="protein sequence ID" value="KRO17132.1"/>
    <property type="molecule type" value="Genomic_DNA"/>
</dbReference>
<proteinExistence type="predicted"/>
<comment type="caution">
    <text evidence="1">The sequence shown here is derived from an EMBL/GenBank/DDBJ whole genome shotgun (WGS) entry which is preliminary data.</text>
</comment>
<accession>A0A0R2MW60</accession>